<name>A0A9P5TF77_GYMJU</name>
<comment type="caution">
    <text evidence="1">The sequence shown here is derived from an EMBL/GenBank/DDBJ whole genome shotgun (WGS) entry which is preliminary data.</text>
</comment>
<dbReference type="Proteomes" id="UP000724874">
    <property type="component" value="Unassembled WGS sequence"/>
</dbReference>
<keyword evidence="2" id="KW-1185">Reference proteome</keyword>
<sequence>MTSAVMNALREPGILVTIFPIVCCDPITIPILPINPHIRLLHVCNIWRTVMLSLPGLWDTYIFSAGFFCRPRLQIDIFDYFITWSGFNALTLIFLDKVDVKDHGSLEDDLFGGGRISIVDDIISPYANRIKFIRCLLNGNENRKFLLGIQQGAFSLLEGIDITFINTIARPYSAFTSQDISHFRTFASLPRLRNATCRIFSGINPIELNLPYSTLTALDLDASPISPKVFNRIMYLTRDSLIDGHFYLDFRSDLIDSLSIRAHKFYTSPIVMSSLSTFNLFLINSSVDPDFILNFRFPLIQDLCVERAEKVLPFKWDLRQYSALLSSSAGLLKKLRLASFALKDSPSLHGHGLFCLSTPPGEVEALFSIIPRLTNLQLSTGSGIHAVTFGKIGRGEMLPQLTTIDLTADIDPIPLFEMIKTRNAPTHSPATSLIKSFSLTLPLTTSYRTKVFEKEIESLVSVEERDLLYLPSCDICDRI</sequence>
<gene>
    <name evidence="1" type="ORF">CPB84DRAFT_621704</name>
</gene>
<evidence type="ECO:0000313" key="1">
    <source>
        <dbReference type="EMBL" id="KAF8873535.1"/>
    </source>
</evidence>
<dbReference type="AlphaFoldDB" id="A0A9P5TF77"/>
<proteinExistence type="predicted"/>
<organism evidence="1 2">
    <name type="scientific">Gymnopilus junonius</name>
    <name type="common">Spectacular rustgill mushroom</name>
    <name type="synonym">Gymnopilus spectabilis subsp. junonius</name>
    <dbReference type="NCBI Taxonomy" id="109634"/>
    <lineage>
        <taxon>Eukaryota</taxon>
        <taxon>Fungi</taxon>
        <taxon>Dikarya</taxon>
        <taxon>Basidiomycota</taxon>
        <taxon>Agaricomycotina</taxon>
        <taxon>Agaricomycetes</taxon>
        <taxon>Agaricomycetidae</taxon>
        <taxon>Agaricales</taxon>
        <taxon>Agaricineae</taxon>
        <taxon>Hymenogastraceae</taxon>
        <taxon>Gymnopilus</taxon>
    </lineage>
</organism>
<dbReference type="OrthoDB" id="2992500at2759"/>
<protein>
    <submittedName>
        <fullName evidence="1">Uncharacterized protein</fullName>
    </submittedName>
</protein>
<dbReference type="EMBL" id="JADNYJ010000234">
    <property type="protein sequence ID" value="KAF8873535.1"/>
    <property type="molecule type" value="Genomic_DNA"/>
</dbReference>
<reference evidence="1" key="1">
    <citation type="submission" date="2020-11" db="EMBL/GenBank/DDBJ databases">
        <authorList>
            <consortium name="DOE Joint Genome Institute"/>
            <person name="Ahrendt S."/>
            <person name="Riley R."/>
            <person name="Andreopoulos W."/>
            <person name="LaButti K."/>
            <person name="Pangilinan J."/>
            <person name="Ruiz-duenas F.J."/>
            <person name="Barrasa J.M."/>
            <person name="Sanchez-Garcia M."/>
            <person name="Camarero S."/>
            <person name="Miyauchi S."/>
            <person name="Serrano A."/>
            <person name="Linde D."/>
            <person name="Babiker R."/>
            <person name="Drula E."/>
            <person name="Ayuso-Fernandez I."/>
            <person name="Pacheco R."/>
            <person name="Padilla G."/>
            <person name="Ferreira P."/>
            <person name="Barriuso J."/>
            <person name="Kellner H."/>
            <person name="Castanera R."/>
            <person name="Alfaro M."/>
            <person name="Ramirez L."/>
            <person name="Pisabarro A.G."/>
            <person name="Kuo A."/>
            <person name="Tritt A."/>
            <person name="Lipzen A."/>
            <person name="He G."/>
            <person name="Yan M."/>
            <person name="Ng V."/>
            <person name="Cullen D."/>
            <person name="Martin F."/>
            <person name="Rosso M.-N."/>
            <person name="Henrissat B."/>
            <person name="Hibbett D."/>
            <person name="Martinez A.T."/>
            <person name="Grigoriev I.V."/>
        </authorList>
    </citation>
    <scope>NUCLEOTIDE SEQUENCE</scope>
    <source>
        <strain evidence="1">AH 44721</strain>
    </source>
</reference>
<accession>A0A9P5TF77</accession>
<evidence type="ECO:0000313" key="2">
    <source>
        <dbReference type="Proteomes" id="UP000724874"/>
    </source>
</evidence>